<protein>
    <recommendedName>
        <fullName evidence="10">D-alanine--D-alanine ligase</fullName>
        <ecNumber evidence="10">6.3.2.4</ecNumber>
    </recommendedName>
    <alternativeName>
        <fullName evidence="10">D-Ala-D-Ala ligase</fullName>
    </alternativeName>
    <alternativeName>
        <fullName evidence="10">D-alanylalanine synthetase</fullName>
    </alternativeName>
</protein>
<dbReference type="EC" id="6.3.2.4" evidence="10"/>
<organism evidence="15 16">
    <name type="scientific">Candidatus Harrisonbacteria bacterium CG10_big_fil_rev_8_21_14_0_10_40_38</name>
    <dbReference type="NCBI Taxonomy" id="1974583"/>
    <lineage>
        <taxon>Bacteria</taxon>
        <taxon>Candidatus Harrisoniibacteriota</taxon>
    </lineage>
</organism>
<name>A0A2H0USH3_9BACT</name>
<keyword evidence="7 10" id="KW-0133">Cell shape</keyword>
<keyword evidence="3 10" id="KW-0963">Cytoplasm</keyword>
<keyword evidence="12" id="KW-0464">Manganese</keyword>
<evidence type="ECO:0000256" key="6">
    <source>
        <dbReference type="ARBA" id="ARBA00022840"/>
    </source>
</evidence>
<dbReference type="GO" id="GO:0008360">
    <property type="term" value="P:regulation of cell shape"/>
    <property type="evidence" value="ECO:0007669"/>
    <property type="project" value="UniProtKB-KW"/>
</dbReference>
<comment type="subcellular location">
    <subcellularLocation>
        <location evidence="1 10">Cytoplasm</location>
    </subcellularLocation>
</comment>
<dbReference type="PIRSF" id="PIRSF039102">
    <property type="entry name" value="Ddl/VanB"/>
    <property type="match status" value="1"/>
</dbReference>
<comment type="caution">
    <text evidence="15">The sequence shown here is derived from an EMBL/GenBank/DDBJ whole genome shotgun (WGS) entry which is preliminary data.</text>
</comment>
<dbReference type="InterPro" id="IPR013815">
    <property type="entry name" value="ATP_grasp_subdomain_1"/>
</dbReference>
<dbReference type="PANTHER" id="PTHR23132:SF23">
    <property type="entry name" value="D-ALANINE--D-ALANINE LIGASE B"/>
    <property type="match status" value="1"/>
</dbReference>
<keyword evidence="9 10" id="KW-0961">Cell wall biogenesis/degradation</keyword>
<dbReference type="GO" id="GO:0046872">
    <property type="term" value="F:metal ion binding"/>
    <property type="evidence" value="ECO:0007669"/>
    <property type="project" value="UniProtKB-KW"/>
</dbReference>
<dbReference type="InterPro" id="IPR011095">
    <property type="entry name" value="Dala_Dala_lig_C"/>
</dbReference>
<dbReference type="UniPathway" id="UPA00219"/>
<dbReference type="SUPFAM" id="SSF56059">
    <property type="entry name" value="Glutathione synthetase ATP-binding domain-like"/>
    <property type="match status" value="1"/>
</dbReference>
<evidence type="ECO:0000256" key="4">
    <source>
        <dbReference type="ARBA" id="ARBA00022598"/>
    </source>
</evidence>
<dbReference type="PROSITE" id="PS00844">
    <property type="entry name" value="DALA_DALA_LIGASE_2"/>
    <property type="match status" value="1"/>
</dbReference>
<sequence>MKRKIGVIFGGTSREHKVSLSSGKTVLNSLDTKKYEIIPVKIEKNGKWTIGKNKPKEELEALKILKKKIDVAFIVLHGTKGEDGTIQGLLEFLDIPYTGSNVEASALAMDKERSAEIFKANGLTVPKSICITRKNRKTSSNIKIPCIVKPADNGSSVGIALVRKKEDLNNAIDKALKISERVLVQEYIKGDEVTCAVLDDGKKIKPLTPTHIIPKSSDFFDYHAKYTHGATEEVTPPRLPANTVKQIQKIAVKAHSILGCSGVSRTDMIIKGKKIFILETNTIPGMTKTSLLPQASAHAGIPFSKLLNILIESATKNHN</sequence>
<evidence type="ECO:0000256" key="5">
    <source>
        <dbReference type="ARBA" id="ARBA00022741"/>
    </source>
</evidence>
<evidence type="ECO:0000256" key="8">
    <source>
        <dbReference type="ARBA" id="ARBA00022984"/>
    </source>
</evidence>
<dbReference type="InterPro" id="IPR011127">
    <property type="entry name" value="Dala_Dala_lig_N"/>
</dbReference>
<feature type="binding site" evidence="12">
    <location>
        <position position="279"/>
    </location>
    <ligand>
        <name>Mg(2+)</name>
        <dbReference type="ChEBI" id="CHEBI:18420"/>
        <label>1</label>
    </ligand>
</feature>
<dbReference type="PROSITE" id="PS50975">
    <property type="entry name" value="ATP_GRASP"/>
    <property type="match status" value="1"/>
</dbReference>
<keyword evidence="8 10" id="KW-0573">Peptidoglycan synthesis</keyword>
<feature type="binding site" evidence="12">
    <location>
        <position position="267"/>
    </location>
    <ligand>
        <name>Mg(2+)</name>
        <dbReference type="ChEBI" id="CHEBI:18420"/>
        <label>1</label>
    </ligand>
</feature>
<comment type="catalytic activity">
    <reaction evidence="10">
        <text>2 D-alanine + ATP = D-alanyl-D-alanine + ADP + phosphate + H(+)</text>
        <dbReference type="Rhea" id="RHEA:11224"/>
        <dbReference type="ChEBI" id="CHEBI:15378"/>
        <dbReference type="ChEBI" id="CHEBI:30616"/>
        <dbReference type="ChEBI" id="CHEBI:43474"/>
        <dbReference type="ChEBI" id="CHEBI:57416"/>
        <dbReference type="ChEBI" id="CHEBI:57822"/>
        <dbReference type="ChEBI" id="CHEBI:456216"/>
        <dbReference type="EC" id="6.3.2.4"/>
    </reaction>
</comment>
<accession>A0A2H0USH3</accession>
<evidence type="ECO:0000256" key="3">
    <source>
        <dbReference type="ARBA" id="ARBA00022490"/>
    </source>
</evidence>
<evidence type="ECO:0000256" key="13">
    <source>
        <dbReference type="PROSITE-ProRule" id="PRU00409"/>
    </source>
</evidence>
<evidence type="ECO:0000256" key="10">
    <source>
        <dbReference type="HAMAP-Rule" id="MF_00047"/>
    </source>
</evidence>
<dbReference type="EMBL" id="PFAZ01000001">
    <property type="protein sequence ID" value="PIR89359.1"/>
    <property type="molecule type" value="Genomic_DNA"/>
</dbReference>
<dbReference type="Pfam" id="PF01820">
    <property type="entry name" value="Dala_Dala_lig_N"/>
    <property type="match status" value="1"/>
</dbReference>
<evidence type="ECO:0000256" key="2">
    <source>
        <dbReference type="ARBA" id="ARBA00010871"/>
    </source>
</evidence>
<dbReference type="GO" id="GO:0005524">
    <property type="term" value="F:ATP binding"/>
    <property type="evidence" value="ECO:0007669"/>
    <property type="project" value="UniProtKB-UniRule"/>
</dbReference>
<keyword evidence="12" id="KW-0460">Magnesium</keyword>
<dbReference type="AlphaFoldDB" id="A0A2H0USH3"/>
<comment type="pathway">
    <text evidence="10">Cell wall biogenesis; peptidoglycan biosynthesis.</text>
</comment>
<keyword evidence="6 13" id="KW-0067">ATP-binding</keyword>
<dbReference type="InterPro" id="IPR000291">
    <property type="entry name" value="D-Ala_lig_Van_CS"/>
</dbReference>
<dbReference type="GO" id="GO:0005737">
    <property type="term" value="C:cytoplasm"/>
    <property type="evidence" value="ECO:0007669"/>
    <property type="project" value="UniProtKB-SubCell"/>
</dbReference>
<keyword evidence="5 13" id="KW-0547">Nucleotide-binding</keyword>
<dbReference type="NCBIfam" id="TIGR01205">
    <property type="entry name" value="D_ala_D_alaTIGR"/>
    <property type="match status" value="1"/>
</dbReference>
<dbReference type="Gene3D" id="3.30.1490.20">
    <property type="entry name" value="ATP-grasp fold, A domain"/>
    <property type="match status" value="1"/>
</dbReference>
<dbReference type="Proteomes" id="UP000231157">
    <property type="component" value="Unassembled WGS sequence"/>
</dbReference>
<proteinExistence type="inferred from homology"/>
<gene>
    <name evidence="10" type="primary">ddl</name>
    <name evidence="15" type="ORF">COU07_00465</name>
</gene>
<dbReference type="SUPFAM" id="SSF52440">
    <property type="entry name" value="PreATP-grasp domain"/>
    <property type="match status" value="1"/>
</dbReference>
<evidence type="ECO:0000259" key="14">
    <source>
        <dbReference type="PROSITE" id="PS50975"/>
    </source>
</evidence>
<dbReference type="Gene3D" id="3.40.50.20">
    <property type="match status" value="1"/>
</dbReference>
<dbReference type="GO" id="GO:0008716">
    <property type="term" value="F:D-alanine-D-alanine ligase activity"/>
    <property type="evidence" value="ECO:0007669"/>
    <property type="project" value="UniProtKB-UniRule"/>
</dbReference>
<dbReference type="HAMAP" id="MF_00047">
    <property type="entry name" value="Dala_Dala_lig"/>
    <property type="match status" value="1"/>
</dbReference>
<keyword evidence="4 10" id="KW-0436">Ligase</keyword>
<keyword evidence="12" id="KW-0479">Metal-binding</keyword>
<dbReference type="NCBIfam" id="NF002528">
    <property type="entry name" value="PRK01966.1-4"/>
    <property type="match status" value="1"/>
</dbReference>
<dbReference type="PROSITE" id="PS00843">
    <property type="entry name" value="DALA_DALA_LIGASE_1"/>
    <property type="match status" value="1"/>
</dbReference>
<evidence type="ECO:0000256" key="9">
    <source>
        <dbReference type="ARBA" id="ARBA00023316"/>
    </source>
</evidence>
<feature type="binding site" evidence="12">
    <location>
        <position position="281"/>
    </location>
    <ligand>
        <name>Mg(2+)</name>
        <dbReference type="ChEBI" id="CHEBI:18420"/>
        <label>2</label>
    </ligand>
</feature>
<dbReference type="InterPro" id="IPR005905">
    <property type="entry name" value="D_ala_D_ala"/>
</dbReference>
<feature type="active site" evidence="11">
    <location>
        <position position="290"/>
    </location>
</feature>
<evidence type="ECO:0000313" key="15">
    <source>
        <dbReference type="EMBL" id="PIR89359.1"/>
    </source>
</evidence>
<feature type="binding site" evidence="12">
    <location>
        <position position="279"/>
    </location>
    <ligand>
        <name>Mg(2+)</name>
        <dbReference type="ChEBI" id="CHEBI:18420"/>
        <label>2</label>
    </ligand>
</feature>
<comment type="function">
    <text evidence="10">Cell wall formation.</text>
</comment>
<comment type="similarity">
    <text evidence="2 10">Belongs to the D-alanine--D-alanine ligase family.</text>
</comment>
<evidence type="ECO:0000313" key="16">
    <source>
        <dbReference type="Proteomes" id="UP000231157"/>
    </source>
</evidence>
<evidence type="ECO:0000256" key="1">
    <source>
        <dbReference type="ARBA" id="ARBA00004496"/>
    </source>
</evidence>
<evidence type="ECO:0000256" key="7">
    <source>
        <dbReference type="ARBA" id="ARBA00022960"/>
    </source>
</evidence>
<reference evidence="16" key="1">
    <citation type="submission" date="2017-09" db="EMBL/GenBank/DDBJ databases">
        <title>Depth-based differentiation of microbial function through sediment-hosted aquifers and enrichment of novel symbionts in the deep terrestrial subsurface.</title>
        <authorList>
            <person name="Probst A.J."/>
            <person name="Ladd B."/>
            <person name="Jarett J.K."/>
            <person name="Geller-Mcgrath D.E."/>
            <person name="Sieber C.M.K."/>
            <person name="Emerson J.B."/>
            <person name="Anantharaman K."/>
            <person name="Thomas B.C."/>
            <person name="Malmstrom R."/>
            <person name="Stieglmeier M."/>
            <person name="Klingl A."/>
            <person name="Woyke T."/>
            <person name="Ryan C.M."/>
            <person name="Banfield J.F."/>
        </authorList>
    </citation>
    <scope>NUCLEOTIDE SEQUENCE [LARGE SCALE GENOMIC DNA]</scope>
</reference>
<dbReference type="NCBIfam" id="NF002378">
    <property type="entry name" value="PRK01372.1"/>
    <property type="match status" value="1"/>
</dbReference>
<dbReference type="InterPro" id="IPR016185">
    <property type="entry name" value="PreATP-grasp_dom_sf"/>
</dbReference>
<dbReference type="PANTHER" id="PTHR23132">
    <property type="entry name" value="D-ALANINE--D-ALANINE LIGASE"/>
    <property type="match status" value="1"/>
</dbReference>
<comment type="cofactor">
    <cofactor evidence="12">
        <name>Mg(2+)</name>
        <dbReference type="ChEBI" id="CHEBI:18420"/>
    </cofactor>
    <cofactor evidence="12">
        <name>Mn(2+)</name>
        <dbReference type="ChEBI" id="CHEBI:29035"/>
    </cofactor>
    <text evidence="12">Binds 2 magnesium or manganese ions per subunit.</text>
</comment>
<dbReference type="Gene3D" id="3.30.470.20">
    <property type="entry name" value="ATP-grasp fold, B domain"/>
    <property type="match status" value="1"/>
</dbReference>
<dbReference type="InterPro" id="IPR011761">
    <property type="entry name" value="ATP-grasp"/>
</dbReference>
<evidence type="ECO:0000256" key="12">
    <source>
        <dbReference type="PIRSR" id="PIRSR039102-3"/>
    </source>
</evidence>
<dbReference type="GO" id="GO:0009252">
    <property type="term" value="P:peptidoglycan biosynthetic process"/>
    <property type="evidence" value="ECO:0007669"/>
    <property type="project" value="UniProtKB-UniRule"/>
</dbReference>
<feature type="active site" evidence="11">
    <location>
        <position position="155"/>
    </location>
</feature>
<feature type="active site" evidence="11">
    <location>
        <position position="15"/>
    </location>
</feature>
<feature type="domain" description="ATP-grasp" evidence="14">
    <location>
        <begin position="115"/>
        <end position="312"/>
    </location>
</feature>
<evidence type="ECO:0000256" key="11">
    <source>
        <dbReference type="PIRSR" id="PIRSR039102-1"/>
    </source>
</evidence>
<dbReference type="GO" id="GO:0071555">
    <property type="term" value="P:cell wall organization"/>
    <property type="evidence" value="ECO:0007669"/>
    <property type="project" value="UniProtKB-KW"/>
</dbReference>
<dbReference type="Pfam" id="PF07478">
    <property type="entry name" value="Dala_Dala_lig_C"/>
    <property type="match status" value="1"/>
</dbReference>